<sequence>MPKRRGGKRGRRGAPRGARPERDLSEWVPKTKLGRMVMGGELTTLGDAIKTGLPIREPEIVDILLPETEDEVLDVNMVQRMTDSGRRVNFVITCIVGNKDGFAGLGRARGREVGPSIRRAIDNAKLNMIEIKRGCGSWECGCYRAHSLPFKVAGRSGSVEVVLKPAPQGVGLAVGDVAKSVLRLAGITDAWGSTRGHTKTTVNYALATFEALRNTGVMKIRGEQRERLKIKAGAEQVYVRTLAPTPEAGGAVELPEEIAVEGEDLVEGEKPADAAKEETEE</sequence>
<evidence type="ECO:0000256" key="7">
    <source>
        <dbReference type="ARBA" id="ARBA00035255"/>
    </source>
</evidence>
<dbReference type="InterPro" id="IPR014721">
    <property type="entry name" value="Ribsml_uS5_D2-typ_fold_subgr"/>
</dbReference>
<dbReference type="InterPro" id="IPR018192">
    <property type="entry name" value="Ribosomal_uS5_N_CS"/>
</dbReference>
<protein>
    <recommendedName>
        <fullName evidence="7 8">Small ribosomal subunit protein uS5</fullName>
    </recommendedName>
</protein>
<dbReference type="InterPro" id="IPR005324">
    <property type="entry name" value="Ribosomal_uS5_C"/>
</dbReference>
<feature type="domain" description="S5 DRBM" evidence="11">
    <location>
        <begin position="68"/>
        <end position="131"/>
    </location>
</feature>
<comment type="domain">
    <text evidence="8">The N-terminal domain interacts with the head of the 30S subunit; the C-terminal domain interacts with the body and contacts protein S4. The interaction surface between S4 and S5 is involved in control of translational fidelity.</text>
</comment>
<comment type="subunit">
    <text evidence="6 8">Part of the 30S ribosomal subunit. Contacts protein S4.</text>
</comment>
<evidence type="ECO:0000256" key="2">
    <source>
        <dbReference type="ARBA" id="ARBA00022730"/>
    </source>
</evidence>
<evidence type="ECO:0000256" key="8">
    <source>
        <dbReference type="HAMAP-Rule" id="MF_01307"/>
    </source>
</evidence>
<dbReference type="InterPro" id="IPR020568">
    <property type="entry name" value="Ribosomal_Su5_D2-typ_SF"/>
</dbReference>
<dbReference type="Gene3D" id="3.30.160.20">
    <property type="match status" value="1"/>
</dbReference>
<dbReference type="InterPro" id="IPR000851">
    <property type="entry name" value="Ribosomal_uS5"/>
</dbReference>
<dbReference type="PANTHER" id="PTHR13718:SF4">
    <property type="entry name" value="40S RIBOSOMAL PROTEIN S2"/>
    <property type="match status" value="1"/>
</dbReference>
<dbReference type="SUPFAM" id="SSF54211">
    <property type="entry name" value="Ribosomal protein S5 domain 2-like"/>
    <property type="match status" value="1"/>
</dbReference>
<evidence type="ECO:0000256" key="6">
    <source>
        <dbReference type="ARBA" id="ARBA00025844"/>
    </source>
</evidence>
<evidence type="ECO:0000256" key="3">
    <source>
        <dbReference type="ARBA" id="ARBA00022884"/>
    </source>
</evidence>
<accession>A0A0H4T615</accession>
<keyword evidence="2 8" id="KW-0699">rRNA-binding</keyword>
<evidence type="ECO:0000259" key="11">
    <source>
        <dbReference type="PROSITE" id="PS50881"/>
    </source>
</evidence>
<evidence type="ECO:0000256" key="1">
    <source>
        <dbReference type="ARBA" id="ARBA00008945"/>
    </source>
</evidence>
<dbReference type="AlphaFoldDB" id="A0A0H4T615"/>
<dbReference type="NCBIfam" id="NF003125">
    <property type="entry name" value="PRK04044.1"/>
    <property type="match status" value="1"/>
</dbReference>
<dbReference type="InterPro" id="IPR013810">
    <property type="entry name" value="Ribosomal_uS5_N"/>
</dbReference>
<proteinExistence type="inferred from homology"/>
<reference evidence="12" key="1">
    <citation type="journal article" date="2015" name="ISME J.">
        <title>Aquifer environment selects for microbial species cohorts in sediment and groundwater.</title>
        <authorList>
            <person name="Hug L.A."/>
            <person name="Thomas B.C."/>
            <person name="Brown C.T."/>
            <person name="Frischkorn K.R."/>
            <person name="Williams K.H."/>
            <person name="Tringe S.G."/>
            <person name="Banfield J.F."/>
        </authorList>
    </citation>
    <scope>NUCLEOTIDE SEQUENCE</scope>
</reference>
<evidence type="ECO:0000256" key="4">
    <source>
        <dbReference type="ARBA" id="ARBA00022980"/>
    </source>
</evidence>
<keyword evidence="3 8" id="KW-0694">RNA-binding</keyword>
<evidence type="ECO:0000256" key="9">
    <source>
        <dbReference type="RuleBase" id="RU003823"/>
    </source>
</evidence>
<dbReference type="InterPro" id="IPR047866">
    <property type="entry name" value="Ribosomal_uS5_arc"/>
</dbReference>
<dbReference type="PROSITE" id="PS50881">
    <property type="entry name" value="S5_DSRBD"/>
    <property type="match status" value="1"/>
</dbReference>
<comment type="function">
    <text evidence="8">With S4 and S12 plays an important role in translational accuracy.</text>
</comment>
<name>A0A0H4T615_9EURY</name>
<gene>
    <name evidence="12" type="primary">rps5p</name>
    <name evidence="8" type="synonym">rps5</name>
</gene>
<dbReference type="SUPFAM" id="SSF54768">
    <property type="entry name" value="dsRNA-binding domain-like"/>
    <property type="match status" value="1"/>
</dbReference>
<dbReference type="InterPro" id="IPR005711">
    <property type="entry name" value="Ribosomal_uS5_euk/arc"/>
</dbReference>
<keyword evidence="5 8" id="KW-0687">Ribonucleoprotein</keyword>
<evidence type="ECO:0000256" key="5">
    <source>
        <dbReference type="ARBA" id="ARBA00023274"/>
    </source>
</evidence>
<feature type="compositionally biased region" description="Basic and acidic residues" evidence="10">
    <location>
        <begin position="267"/>
        <end position="281"/>
    </location>
</feature>
<dbReference type="GO" id="GO:0006412">
    <property type="term" value="P:translation"/>
    <property type="evidence" value="ECO:0007669"/>
    <property type="project" value="UniProtKB-UniRule"/>
</dbReference>
<dbReference type="NCBIfam" id="TIGR01020">
    <property type="entry name" value="uS5_euk_arch"/>
    <property type="match status" value="1"/>
</dbReference>
<dbReference type="Pfam" id="PF03719">
    <property type="entry name" value="Ribosomal_S5_C"/>
    <property type="match status" value="1"/>
</dbReference>
<dbReference type="Pfam" id="PF00333">
    <property type="entry name" value="Ribosomal_S5"/>
    <property type="match status" value="1"/>
</dbReference>
<dbReference type="Gene3D" id="3.30.230.10">
    <property type="match status" value="1"/>
</dbReference>
<dbReference type="PANTHER" id="PTHR13718">
    <property type="entry name" value="RIBOSOMAL S SUBUNIT"/>
    <property type="match status" value="1"/>
</dbReference>
<dbReference type="GO" id="GO:0003735">
    <property type="term" value="F:structural constituent of ribosome"/>
    <property type="evidence" value="ECO:0007669"/>
    <property type="project" value="UniProtKB-UniRule"/>
</dbReference>
<dbReference type="PROSITE" id="PS00585">
    <property type="entry name" value="RIBOSOMAL_S5"/>
    <property type="match status" value="1"/>
</dbReference>
<evidence type="ECO:0000256" key="10">
    <source>
        <dbReference type="SAM" id="MobiDB-lite"/>
    </source>
</evidence>
<feature type="region of interest" description="Disordered" evidence="10">
    <location>
        <begin position="261"/>
        <end position="281"/>
    </location>
</feature>
<dbReference type="GO" id="GO:0022627">
    <property type="term" value="C:cytosolic small ribosomal subunit"/>
    <property type="evidence" value="ECO:0007669"/>
    <property type="project" value="TreeGrafter"/>
</dbReference>
<organism evidence="12">
    <name type="scientific">uncultured euryarchaeote Rifle_16ft_4_minimus_37884</name>
    <dbReference type="NCBI Taxonomy" id="1665196"/>
    <lineage>
        <taxon>Archaea</taxon>
        <taxon>Methanobacteriati</taxon>
        <taxon>Methanobacteriota</taxon>
        <taxon>environmental samples</taxon>
    </lineage>
</organism>
<comment type="similarity">
    <text evidence="1 8 9">Belongs to the universal ribosomal protein uS5 family.</text>
</comment>
<dbReference type="HAMAP" id="MF_01307_A">
    <property type="entry name" value="Ribosomal_uS5_A"/>
    <property type="match status" value="1"/>
</dbReference>
<dbReference type="FunFam" id="3.30.230.10:FF:000004">
    <property type="entry name" value="40S ribosomal protein S2"/>
    <property type="match status" value="1"/>
</dbReference>
<dbReference type="GO" id="GO:0019843">
    <property type="term" value="F:rRNA binding"/>
    <property type="evidence" value="ECO:0007669"/>
    <property type="project" value="UniProtKB-UniRule"/>
</dbReference>
<feature type="compositionally biased region" description="Basic residues" evidence="10">
    <location>
        <begin position="1"/>
        <end position="14"/>
    </location>
</feature>
<dbReference type="EMBL" id="KT007008">
    <property type="protein sequence ID" value="AKQ03188.1"/>
    <property type="molecule type" value="Genomic_DNA"/>
</dbReference>
<feature type="region of interest" description="Disordered" evidence="10">
    <location>
        <begin position="1"/>
        <end position="24"/>
    </location>
</feature>
<evidence type="ECO:0000313" key="12">
    <source>
        <dbReference type="EMBL" id="AKQ03188.1"/>
    </source>
</evidence>
<keyword evidence="4 8" id="KW-0689">Ribosomal protein</keyword>